<dbReference type="EMBL" id="JAVIIZ010000001">
    <property type="protein sequence ID" value="MDX8470744.1"/>
    <property type="molecule type" value="Genomic_DNA"/>
</dbReference>
<proteinExistence type="predicted"/>
<reference evidence="1 2" key="1">
    <citation type="submission" date="2023-08" db="EMBL/GenBank/DDBJ databases">
        <title>Implementing the SeqCode for naming new Mesorhizobium species isolated from Vachellia karroo root nodules.</title>
        <authorList>
            <person name="Van Lill M."/>
        </authorList>
    </citation>
    <scope>NUCLEOTIDE SEQUENCE [LARGE SCALE GENOMIC DNA]</scope>
    <source>
        <strain evidence="1 2">VK23A</strain>
    </source>
</reference>
<sequence length="81" mass="8989">MVMFEPFNSNGRKRSAVYHATRLAMLHDRLARKLEQVDHAAYQVEQAATALIEATCQPAVDRPIMPRAASLHMDAGQTLGL</sequence>
<name>A0ABU4X7G7_9HYPH</name>
<comment type="caution">
    <text evidence="1">The sequence shown here is derived from an EMBL/GenBank/DDBJ whole genome shotgun (WGS) entry which is preliminary data.</text>
</comment>
<organism evidence="1 2">
    <name type="scientific">Mesorhizobium dulcispinae</name>
    <dbReference type="NCBI Taxonomy" id="3072316"/>
    <lineage>
        <taxon>Bacteria</taxon>
        <taxon>Pseudomonadati</taxon>
        <taxon>Pseudomonadota</taxon>
        <taxon>Alphaproteobacteria</taxon>
        <taxon>Hyphomicrobiales</taxon>
        <taxon>Phyllobacteriaceae</taxon>
        <taxon>Mesorhizobium</taxon>
    </lineage>
</organism>
<accession>A0ABU4X7G7</accession>
<evidence type="ECO:0000313" key="1">
    <source>
        <dbReference type="EMBL" id="MDX8470744.1"/>
    </source>
</evidence>
<keyword evidence="2" id="KW-1185">Reference proteome</keyword>
<dbReference type="Proteomes" id="UP001271780">
    <property type="component" value="Unassembled WGS sequence"/>
</dbReference>
<gene>
    <name evidence="1" type="ORF">RFM27_01490</name>
</gene>
<protein>
    <submittedName>
        <fullName evidence="1">Uncharacterized protein</fullName>
    </submittedName>
</protein>
<dbReference type="RefSeq" id="WP_320315007.1">
    <property type="nucleotide sequence ID" value="NZ_JAVIIX010000001.1"/>
</dbReference>
<evidence type="ECO:0000313" key="2">
    <source>
        <dbReference type="Proteomes" id="UP001271780"/>
    </source>
</evidence>